<dbReference type="PANTHER" id="PTHR12526">
    <property type="entry name" value="GLYCOSYLTRANSFERASE"/>
    <property type="match status" value="1"/>
</dbReference>
<dbReference type="STRING" id="314225.ELI_13320"/>
<dbReference type="GO" id="GO:0016757">
    <property type="term" value="F:glycosyltransferase activity"/>
    <property type="evidence" value="ECO:0007669"/>
    <property type="project" value="UniProtKB-KW"/>
</dbReference>
<evidence type="ECO:0000256" key="2">
    <source>
        <dbReference type="ARBA" id="ARBA00022679"/>
    </source>
</evidence>
<dbReference type="OrthoDB" id="9790710at2"/>
<evidence type="ECO:0000259" key="3">
    <source>
        <dbReference type="Pfam" id="PF13439"/>
    </source>
</evidence>
<dbReference type="InterPro" id="IPR028098">
    <property type="entry name" value="Glyco_trans_4-like_N"/>
</dbReference>
<dbReference type="HOGENOM" id="CLU_009583_36_3_5"/>
<reference evidence="5" key="1">
    <citation type="journal article" date="2009" name="J. Bacteriol.">
        <title>Complete genome sequence of Erythrobacter litoralis HTCC2594.</title>
        <authorList>
            <person name="Oh H.M."/>
            <person name="Giovannoni S.J."/>
            <person name="Ferriera S."/>
            <person name="Johnson J."/>
            <person name="Cho J.C."/>
        </authorList>
    </citation>
    <scope>NUCLEOTIDE SEQUENCE [LARGE SCALE GENOMIC DNA]</scope>
    <source>
        <strain evidence="5">HTCC2594</strain>
    </source>
</reference>
<dbReference type="SUPFAM" id="SSF53756">
    <property type="entry name" value="UDP-Glycosyltransferase/glycogen phosphorylase"/>
    <property type="match status" value="1"/>
</dbReference>
<gene>
    <name evidence="4" type="ordered locus">ELI_13320</name>
</gene>
<keyword evidence="1" id="KW-0328">Glycosyltransferase</keyword>
<dbReference type="AlphaFoldDB" id="Q2N6D5"/>
<proteinExistence type="predicted"/>
<dbReference type="Pfam" id="PF13692">
    <property type="entry name" value="Glyco_trans_1_4"/>
    <property type="match status" value="1"/>
</dbReference>
<dbReference type="PANTHER" id="PTHR12526:SF629">
    <property type="entry name" value="TEICHURONIC ACID BIOSYNTHESIS GLYCOSYLTRANSFERASE TUAH-RELATED"/>
    <property type="match status" value="1"/>
</dbReference>
<dbReference type="Proteomes" id="UP000008808">
    <property type="component" value="Chromosome"/>
</dbReference>
<dbReference type="CAZy" id="GT4">
    <property type="family name" value="Glycosyltransferase Family 4"/>
</dbReference>
<evidence type="ECO:0000313" key="4">
    <source>
        <dbReference type="EMBL" id="ABC64756.1"/>
    </source>
</evidence>
<dbReference type="KEGG" id="eli:ELI_13320"/>
<dbReference type="RefSeq" id="WP_011415578.1">
    <property type="nucleotide sequence ID" value="NC_007722.1"/>
</dbReference>
<feature type="domain" description="Glycosyltransferase subfamily 4-like N-terminal" evidence="3">
    <location>
        <begin position="76"/>
        <end position="183"/>
    </location>
</feature>
<protein>
    <submittedName>
        <fullName evidence="4">Glycosyl transferase, group 1 family protein</fullName>
    </submittedName>
</protein>
<evidence type="ECO:0000256" key="1">
    <source>
        <dbReference type="ARBA" id="ARBA00022676"/>
    </source>
</evidence>
<organism evidence="4 5">
    <name type="scientific">Erythrobacter litoralis (strain HTCC2594)</name>
    <dbReference type="NCBI Taxonomy" id="314225"/>
    <lineage>
        <taxon>Bacteria</taxon>
        <taxon>Pseudomonadati</taxon>
        <taxon>Pseudomonadota</taxon>
        <taxon>Alphaproteobacteria</taxon>
        <taxon>Sphingomonadales</taxon>
        <taxon>Erythrobacteraceae</taxon>
        <taxon>Erythrobacter/Porphyrobacter group</taxon>
        <taxon>Erythrobacter</taxon>
    </lineage>
</organism>
<sequence>MTERSPIIHLYFSNMAHESRLLREAKAAVEEGLACEAVGIGYGDGTLPPEQAMARNVSFLRLAPPRWAEGGGKVARLLRWPMWTLSAARAAARKKPSIVQAHSLAALPASILAARLFGSSRLIYDAHELETERAGWSGGLKKLARLAERALIGFADETIVVSGAIADWYANTYGMEKPHLIRNMPEAIPGTTSNGDGLRAELGLGGDDIIFVYLGRLGHGRGIPLLVAAFRNVGEDRHLVLLGDGPMQGDLLKDTADAANIHVLEPVPSEQVIGYVASADIGFSMIEDVALSYRYCLPNKLFESRRAGLAVIVSNLVEMANFVRAYGGGWIVENDPDELAKLVNSLTRVDIAAVKKEARPVPTWEEERERYVAIVRSLV</sequence>
<dbReference type="Gene3D" id="3.40.50.2000">
    <property type="entry name" value="Glycogen Phosphorylase B"/>
    <property type="match status" value="2"/>
</dbReference>
<dbReference type="eggNOG" id="COG0438">
    <property type="taxonomic scope" value="Bacteria"/>
</dbReference>
<dbReference type="Pfam" id="PF13439">
    <property type="entry name" value="Glyco_transf_4"/>
    <property type="match status" value="1"/>
</dbReference>
<keyword evidence="2 4" id="KW-0808">Transferase</keyword>
<dbReference type="EMBL" id="CP000157">
    <property type="protein sequence ID" value="ABC64756.1"/>
    <property type="molecule type" value="Genomic_DNA"/>
</dbReference>
<keyword evidence="5" id="KW-1185">Reference proteome</keyword>
<name>Q2N6D5_ERYLH</name>
<accession>Q2N6D5</accession>
<evidence type="ECO:0000313" key="5">
    <source>
        <dbReference type="Proteomes" id="UP000008808"/>
    </source>
</evidence>